<keyword evidence="2" id="KW-1185">Reference proteome</keyword>
<name>A0A4Y2HYQ3_ARAVE</name>
<comment type="caution">
    <text evidence="1">The sequence shown here is derived from an EMBL/GenBank/DDBJ whole genome shotgun (WGS) entry which is preliminary data.</text>
</comment>
<dbReference type="Proteomes" id="UP000499080">
    <property type="component" value="Unassembled WGS sequence"/>
</dbReference>
<proteinExistence type="predicted"/>
<accession>A0A4Y2HYQ3</accession>
<dbReference type="AlphaFoldDB" id="A0A4Y2HYQ3"/>
<organism evidence="1 2">
    <name type="scientific">Araneus ventricosus</name>
    <name type="common">Orbweaver spider</name>
    <name type="synonym">Epeira ventricosa</name>
    <dbReference type="NCBI Taxonomy" id="182803"/>
    <lineage>
        <taxon>Eukaryota</taxon>
        <taxon>Metazoa</taxon>
        <taxon>Ecdysozoa</taxon>
        <taxon>Arthropoda</taxon>
        <taxon>Chelicerata</taxon>
        <taxon>Arachnida</taxon>
        <taxon>Araneae</taxon>
        <taxon>Araneomorphae</taxon>
        <taxon>Entelegynae</taxon>
        <taxon>Araneoidea</taxon>
        <taxon>Araneidae</taxon>
        <taxon>Araneus</taxon>
    </lineage>
</organism>
<evidence type="ECO:0000313" key="1">
    <source>
        <dbReference type="EMBL" id="GBM70056.1"/>
    </source>
</evidence>
<reference evidence="1 2" key="1">
    <citation type="journal article" date="2019" name="Sci. Rep.">
        <title>Orb-weaving spider Araneus ventricosus genome elucidates the spidroin gene catalogue.</title>
        <authorList>
            <person name="Kono N."/>
            <person name="Nakamura H."/>
            <person name="Ohtoshi R."/>
            <person name="Moran D.A.P."/>
            <person name="Shinohara A."/>
            <person name="Yoshida Y."/>
            <person name="Fujiwara M."/>
            <person name="Mori M."/>
            <person name="Tomita M."/>
            <person name="Arakawa K."/>
        </authorList>
    </citation>
    <scope>NUCLEOTIDE SEQUENCE [LARGE SCALE GENOMIC DNA]</scope>
</reference>
<dbReference type="EMBL" id="BGPR01002228">
    <property type="protein sequence ID" value="GBM70056.1"/>
    <property type="molecule type" value="Genomic_DNA"/>
</dbReference>
<protein>
    <submittedName>
        <fullName evidence="1">Uncharacterized protein</fullName>
    </submittedName>
</protein>
<gene>
    <name evidence="1" type="ORF">AVEN_124115_1</name>
</gene>
<evidence type="ECO:0000313" key="2">
    <source>
        <dbReference type="Proteomes" id="UP000499080"/>
    </source>
</evidence>
<sequence length="101" mass="10818">MWTSCTLNRTYGAKLPPASVVQKFGEGMSAQVSSRCDVVSQNICIVFSSQIAKKVAISLSIGCPFRKQLPQGLHRKAFCELPVPSCAAPSGIVVIAFAFQL</sequence>